<evidence type="ECO:0000313" key="2">
    <source>
        <dbReference type="Proteomes" id="UP001281147"/>
    </source>
</evidence>
<name>A0ACC3MUM2_9PEZI</name>
<sequence length="580" mass="65520">MALSDYLAKNYLSADSKPSKKRKRKDAAKSEGITIAEDDVNDWTNAAQNGDDDEDAPTMVGNALSGGLNKPAKKSKWIKIGAQAPSNSEQAAADAILADAQAESKAREQQDDDAPAVADGDGEDVEGPTMASGAAAGLQTADQVTAALKRKEKAERKAMEAQGLDPTGKSQETIYRDASGRIINVAMKRAELRAKAEEEERKKQEALEARKGDVQRREKEERKRDLEDAKVMGVARYADDRQLNDELKERERWNDPMAQLISSKKSSSKGGKSKSSGKTYQGAFEPNRYGIKPGWRWDGVDRGNGFERKWFAARNKKMDREALEYAWQVDERRLDYLAHVKTFGTDQTSQQHRLPFRNHSDSQAATHAKEGPLKKLCMLLRVNKNFCTTIQQSPTLQRTMCLQQDQNQDKSICIFNPLLRNRCLESCSVRYRWDYGVPYFRHNGEEFNKICLLCAINFPDFGDIPADGSLSDHYLPYDSVELQEFGCWRDMLVSLNDRKLQVVVEMFPPQREDGHDMRVVYFVLPGNATLGRLVEAFTLVIVAMQRTAHEQGHRKHFGVFKSVSIDGIRFDAMLEYRFIR</sequence>
<accession>A0ACC3MUM2</accession>
<proteinExistence type="predicted"/>
<reference evidence="1" key="1">
    <citation type="submission" date="2023-07" db="EMBL/GenBank/DDBJ databases">
        <title>Black Yeasts Isolated from many extreme environments.</title>
        <authorList>
            <person name="Coleine C."/>
            <person name="Stajich J.E."/>
            <person name="Selbmann L."/>
        </authorList>
    </citation>
    <scope>NUCLEOTIDE SEQUENCE</scope>
    <source>
        <strain evidence="1">CCFEE 5714</strain>
    </source>
</reference>
<organism evidence="1 2">
    <name type="scientific">Vermiconidia calcicola</name>
    <dbReference type="NCBI Taxonomy" id="1690605"/>
    <lineage>
        <taxon>Eukaryota</taxon>
        <taxon>Fungi</taxon>
        <taxon>Dikarya</taxon>
        <taxon>Ascomycota</taxon>
        <taxon>Pezizomycotina</taxon>
        <taxon>Dothideomycetes</taxon>
        <taxon>Dothideomycetidae</taxon>
        <taxon>Mycosphaerellales</taxon>
        <taxon>Extremaceae</taxon>
        <taxon>Vermiconidia</taxon>
    </lineage>
</organism>
<dbReference type="Proteomes" id="UP001281147">
    <property type="component" value="Unassembled WGS sequence"/>
</dbReference>
<evidence type="ECO:0000313" key="1">
    <source>
        <dbReference type="EMBL" id="KAK3703173.1"/>
    </source>
</evidence>
<dbReference type="EMBL" id="JAUTXU010000155">
    <property type="protein sequence ID" value="KAK3703173.1"/>
    <property type="molecule type" value="Genomic_DNA"/>
</dbReference>
<protein>
    <submittedName>
        <fullName evidence="1">Pre-mRNA-splicing factor cwc26</fullName>
    </submittedName>
</protein>
<keyword evidence="2" id="KW-1185">Reference proteome</keyword>
<gene>
    <name evidence="1" type="primary">CWC26_1</name>
    <name evidence="1" type="ORF">LTR37_014650</name>
</gene>
<comment type="caution">
    <text evidence="1">The sequence shown here is derived from an EMBL/GenBank/DDBJ whole genome shotgun (WGS) entry which is preliminary data.</text>
</comment>